<feature type="region of interest" description="Disordered" evidence="1">
    <location>
        <begin position="195"/>
        <end position="252"/>
    </location>
</feature>
<comment type="caution">
    <text evidence="2">The sequence shown here is derived from an EMBL/GenBank/DDBJ whole genome shotgun (WGS) entry which is preliminary data.</text>
</comment>
<sequence length="622" mass="70257">MMASPRKFHLFNCDRLCKLDPIEDFLLTTTETLGIKISVKQHYFSLSEISEFSDQTIPTLEMDAAVLAVHANESRLSINEDTQGGYTKVYRALLQATEGNVIVVVGGDNNYSNEEEKKKAVASRWARRKIRSQLKEEFLDGRKSFLFTWDRKHRAIHEQALKHYFDLNKKGQKFEYEPSERPELSLKDPTAPLARVTEPAHQPRLQRSATLPEGKSKREIEERRDLSSSSKKDHAVTRQRSVDFHTNQQPKLQLDPLSATAVSTSEYGCSSLKIRSEQHRAQIDTAMKETCLIEAPTDVAADSGRKLLDNKPQQPSVRTDTAMEKERQVIELAVLGCDASLDTMQVVKSVIKDLQLKINLPKYPLVENYSLDYIKSYLTRNTLCFCVLVVDKEALNTIQRHELEDVLWTAADVVVEKVIFTICDRCPALKGGEETFVHNIQLMLKEKRKGLIVWLEDGKLNVEPDVLIQLMLGAPIVAKNRQGQISHSGELSRPTNAVSGFSSDGRLVQGTQKHTGSLPSLQMYHTIRPDTRSTAANNYGEGGMNSSHVLVLKTRIHYGIVSYASKDLEFRCPDWVIPEQIEESLRCKYSTTANGVLSIYYNKEGQLQSTVQTDRAAFCLII</sequence>
<gene>
    <name evidence="2" type="ORF">AWC38_SpisGene19024</name>
</gene>
<evidence type="ECO:0000313" key="2">
    <source>
        <dbReference type="EMBL" id="PFX16696.1"/>
    </source>
</evidence>
<feature type="compositionally biased region" description="Basic and acidic residues" evidence="1">
    <location>
        <begin position="214"/>
        <end position="243"/>
    </location>
</feature>
<dbReference type="AlphaFoldDB" id="A0A2B4RHP7"/>
<proteinExistence type="predicted"/>
<protein>
    <submittedName>
        <fullName evidence="2">Uncharacterized protein</fullName>
    </submittedName>
</protein>
<evidence type="ECO:0000256" key="1">
    <source>
        <dbReference type="SAM" id="MobiDB-lite"/>
    </source>
</evidence>
<accession>A0A2B4RHP7</accession>
<keyword evidence="3" id="KW-1185">Reference proteome</keyword>
<reference evidence="3" key="1">
    <citation type="journal article" date="2017" name="bioRxiv">
        <title>Comparative analysis of the genomes of Stylophora pistillata and Acropora digitifera provides evidence for extensive differences between species of corals.</title>
        <authorList>
            <person name="Voolstra C.R."/>
            <person name="Li Y."/>
            <person name="Liew Y.J."/>
            <person name="Baumgarten S."/>
            <person name="Zoccola D."/>
            <person name="Flot J.-F."/>
            <person name="Tambutte S."/>
            <person name="Allemand D."/>
            <person name="Aranda M."/>
        </authorList>
    </citation>
    <scope>NUCLEOTIDE SEQUENCE [LARGE SCALE GENOMIC DNA]</scope>
</reference>
<organism evidence="2 3">
    <name type="scientific">Stylophora pistillata</name>
    <name type="common">Smooth cauliflower coral</name>
    <dbReference type="NCBI Taxonomy" id="50429"/>
    <lineage>
        <taxon>Eukaryota</taxon>
        <taxon>Metazoa</taxon>
        <taxon>Cnidaria</taxon>
        <taxon>Anthozoa</taxon>
        <taxon>Hexacorallia</taxon>
        <taxon>Scleractinia</taxon>
        <taxon>Astrocoeniina</taxon>
        <taxon>Pocilloporidae</taxon>
        <taxon>Stylophora</taxon>
    </lineage>
</organism>
<dbReference type="OrthoDB" id="10065203at2759"/>
<dbReference type="Proteomes" id="UP000225706">
    <property type="component" value="Unassembled WGS sequence"/>
</dbReference>
<dbReference type="EMBL" id="LSMT01000525">
    <property type="protein sequence ID" value="PFX16696.1"/>
    <property type="molecule type" value="Genomic_DNA"/>
</dbReference>
<evidence type="ECO:0000313" key="3">
    <source>
        <dbReference type="Proteomes" id="UP000225706"/>
    </source>
</evidence>
<name>A0A2B4RHP7_STYPI</name>